<keyword evidence="4 7" id="KW-0547">Nucleotide-binding</keyword>
<comment type="catalytic activity">
    <reaction evidence="6 7">
        <text>cytidine(34) in tRNA(Ile2) + L-lysine + ATP = lysidine(34) in tRNA(Ile2) + AMP + diphosphate + H(+)</text>
        <dbReference type="Rhea" id="RHEA:43744"/>
        <dbReference type="Rhea" id="RHEA-COMP:10625"/>
        <dbReference type="Rhea" id="RHEA-COMP:10670"/>
        <dbReference type="ChEBI" id="CHEBI:15378"/>
        <dbReference type="ChEBI" id="CHEBI:30616"/>
        <dbReference type="ChEBI" id="CHEBI:32551"/>
        <dbReference type="ChEBI" id="CHEBI:33019"/>
        <dbReference type="ChEBI" id="CHEBI:82748"/>
        <dbReference type="ChEBI" id="CHEBI:83665"/>
        <dbReference type="ChEBI" id="CHEBI:456215"/>
        <dbReference type="EC" id="6.3.4.19"/>
    </reaction>
</comment>
<dbReference type="HAMAP" id="MF_01161">
    <property type="entry name" value="tRNA_Ile_lys_synt"/>
    <property type="match status" value="1"/>
</dbReference>
<dbReference type="Gene3D" id="1.20.59.20">
    <property type="match status" value="1"/>
</dbReference>
<sequence>MLDSESFFSIVDPSQNIIVAFSGGVDSTALLNYCYELKQAHDLKGNLSAIHINHSISPHAQSWEEHCQTFCSARNIPLICKAIKVDGTKSGLESAARQGRYEMFQQNIKSGDQLLLAHHADDVAETLMFRLFRGTGIDGLKGPLQQRQLGEGVLLRPWLEYPKRTLVAYLKDRELSYIEDESNARNDQDRNFIRNEVLPLIAQRWPQAASQMQQTSHLITKHLVAQETLMSMQFGEDLSELSLSLTFLKNLDSETCDEVLRHWIKKNNIAVPSKKILHEINKAFIKSQPSSKTRVDWSRSDQAQSGGILTFKDGDIIINNK</sequence>
<gene>
    <name evidence="7" type="primary">tilS</name>
    <name evidence="10" type="ORF">ABR63_00350</name>
</gene>
<dbReference type="Gene3D" id="3.40.50.620">
    <property type="entry name" value="HUPs"/>
    <property type="match status" value="1"/>
</dbReference>
<dbReference type="Proteomes" id="UP000050874">
    <property type="component" value="Unassembled WGS sequence"/>
</dbReference>
<evidence type="ECO:0000256" key="5">
    <source>
        <dbReference type="ARBA" id="ARBA00022840"/>
    </source>
</evidence>
<evidence type="ECO:0000256" key="1">
    <source>
        <dbReference type="ARBA" id="ARBA00022490"/>
    </source>
</evidence>
<evidence type="ECO:0000259" key="9">
    <source>
        <dbReference type="Pfam" id="PF09179"/>
    </source>
</evidence>
<dbReference type="InterPro" id="IPR012795">
    <property type="entry name" value="tRNA_Ile_lys_synt_N"/>
</dbReference>
<comment type="subcellular location">
    <subcellularLocation>
        <location evidence="7">Cytoplasm</location>
    </subcellularLocation>
</comment>
<evidence type="ECO:0000256" key="3">
    <source>
        <dbReference type="ARBA" id="ARBA00022694"/>
    </source>
</evidence>
<keyword evidence="2 7" id="KW-0436">Ligase</keyword>
<feature type="domain" description="tRNA(Ile)-lysidine/2-thiocytidine synthase N-terminal" evidence="8">
    <location>
        <begin position="17"/>
        <end position="196"/>
    </location>
</feature>
<dbReference type="PANTHER" id="PTHR43033:SF1">
    <property type="entry name" value="TRNA(ILE)-LYSIDINE SYNTHASE-RELATED"/>
    <property type="match status" value="1"/>
</dbReference>
<dbReference type="EC" id="6.3.4.19" evidence="7"/>
<evidence type="ECO:0000259" key="8">
    <source>
        <dbReference type="Pfam" id="PF01171"/>
    </source>
</evidence>
<evidence type="ECO:0000313" key="10">
    <source>
        <dbReference type="EMBL" id="KRO38026.1"/>
    </source>
</evidence>
<evidence type="ECO:0000313" key="11">
    <source>
        <dbReference type="Proteomes" id="UP000050874"/>
    </source>
</evidence>
<dbReference type="Pfam" id="PF01171">
    <property type="entry name" value="ATP_bind_3"/>
    <property type="match status" value="1"/>
</dbReference>
<comment type="function">
    <text evidence="7">Ligates lysine onto the cytidine present at position 34 of the AUA codon-specific tRNA(Ile) that contains the anticodon CAU, in an ATP-dependent manner. Cytidine is converted to lysidine, thus changing the amino acid specificity of the tRNA from methionine to isoleucine.</text>
</comment>
<dbReference type="GO" id="GO:0032267">
    <property type="term" value="F:tRNA(Ile)-lysidine synthase activity"/>
    <property type="evidence" value="ECO:0007669"/>
    <property type="project" value="UniProtKB-EC"/>
</dbReference>
<comment type="similarity">
    <text evidence="7">Belongs to the tRNA(Ile)-lysidine synthase family.</text>
</comment>
<dbReference type="InterPro" id="IPR015262">
    <property type="entry name" value="tRNA_Ile_lys_synt_subst-bd"/>
</dbReference>
<dbReference type="InterPro" id="IPR011063">
    <property type="entry name" value="TilS/TtcA_N"/>
</dbReference>
<dbReference type="GO" id="GO:0006400">
    <property type="term" value="P:tRNA modification"/>
    <property type="evidence" value="ECO:0007669"/>
    <property type="project" value="UniProtKB-UniRule"/>
</dbReference>
<evidence type="ECO:0000256" key="2">
    <source>
        <dbReference type="ARBA" id="ARBA00022598"/>
    </source>
</evidence>
<keyword evidence="5 7" id="KW-0067">ATP-binding</keyword>
<keyword evidence="1 7" id="KW-0963">Cytoplasm</keyword>
<dbReference type="Pfam" id="PF09179">
    <property type="entry name" value="TilS"/>
    <property type="match status" value="1"/>
</dbReference>
<comment type="domain">
    <text evidence="7">The N-terminal region contains the highly conserved SGGXDS motif, predicted to be a P-loop motif involved in ATP binding.</text>
</comment>
<dbReference type="SUPFAM" id="SSF82829">
    <property type="entry name" value="MesJ substrate recognition domain-like"/>
    <property type="match status" value="1"/>
</dbReference>
<keyword evidence="3 7" id="KW-0819">tRNA processing</keyword>
<comment type="caution">
    <text evidence="10">The sequence shown here is derived from an EMBL/GenBank/DDBJ whole genome shotgun (WGS) entry which is preliminary data.</text>
</comment>
<dbReference type="InterPro" id="IPR012094">
    <property type="entry name" value="tRNA_Ile_lys_synt"/>
</dbReference>
<dbReference type="PANTHER" id="PTHR43033">
    <property type="entry name" value="TRNA(ILE)-LYSIDINE SYNTHASE-RELATED"/>
    <property type="match status" value="1"/>
</dbReference>
<dbReference type="AlphaFoldDB" id="A0A0R2PSS2"/>
<feature type="binding site" evidence="7">
    <location>
        <begin position="22"/>
        <end position="27"/>
    </location>
    <ligand>
        <name>ATP</name>
        <dbReference type="ChEBI" id="CHEBI:30616"/>
    </ligand>
</feature>
<protein>
    <recommendedName>
        <fullName evidence="7">tRNA(Ile)-lysidine synthase</fullName>
        <ecNumber evidence="7">6.3.4.19</ecNumber>
    </recommendedName>
    <alternativeName>
        <fullName evidence="7">tRNA(Ile)-2-lysyl-cytidine synthase</fullName>
    </alternativeName>
    <alternativeName>
        <fullName evidence="7">tRNA(Ile)-lysidine synthetase</fullName>
    </alternativeName>
</protein>
<dbReference type="GO" id="GO:0005524">
    <property type="term" value="F:ATP binding"/>
    <property type="evidence" value="ECO:0007669"/>
    <property type="project" value="UniProtKB-UniRule"/>
</dbReference>
<dbReference type="InterPro" id="IPR014729">
    <property type="entry name" value="Rossmann-like_a/b/a_fold"/>
</dbReference>
<evidence type="ECO:0000256" key="7">
    <source>
        <dbReference type="HAMAP-Rule" id="MF_01161"/>
    </source>
</evidence>
<name>A0A0R2PSS2_9GAMM</name>
<accession>A0A0R2PSS2</accession>
<organism evidence="10 11">
    <name type="scientific">SAR86 cluster bacterium BACL1 MAG-120920-bin57</name>
    <dbReference type="NCBI Taxonomy" id="1655571"/>
    <lineage>
        <taxon>Bacteria</taxon>
        <taxon>Pseudomonadati</taxon>
        <taxon>Pseudomonadota</taxon>
        <taxon>Gammaproteobacteria</taxon>
        <taxon>SAR86 cluster</taxon>
    </lineage>
</organism>
<reference evidence="11" key="1">
    <citation type="submission" date="2015-10" db="EMBL/GenBank/DDBJ databases">
        <title>Metagenome-Assembled Genomes uncover a global brackish microbiome.</title>
        <authorList>
            <person name="Hugerth L.W."/>
            <person name="Larsson J."/>
            <person name="Alneberg J."/>
            <person name="Lindh M.V."/>
            <person name="Legrand C."/>
            <person name="Pinhassi J."/>
            <person name="Andersson A."/>
        </authorList>
    </citation>
    <scope>NUCLEOTIDE SEQUENCE [LARGE SCALE GENOMIC DNA]</scope>
</reference>
<feature type="domain" description="tRNA(Ile)-lysidine synthase substrate-binding" evidence="9">
    <location>
        <begin position="243"/>
        <end position="298"/>
    </location>
</feature>
<dbReference type="NCBIfam" id="TIGR02432">
    <property type="entry name" value="lysidine_TilS_N"/>
    <property type="match status" value="1"/>
</dbReference>
<evidence type="ECO:0000256" key="6">
    <source>
        <dbReference type="ARBA" id="ARBA00048539"/>
    </source>
</evidence>
<dbReference type="CDD" id="cd01992">
    <property type="entry name" value="TilS_N"/>
    <property type="match status" value="1"/>
</dbReference>
<dbReference type="EMBL" id="LIAV01000368">
    <property type="protein sequence ID" value="KRO38026.1"/>
    <property type="molecule type" value="Genomic_DNA"/>
</dbReference>
<dbReference type="GO" id="GO:0005737">
    <property type="term" value="C:cytoplasm"/>
    <property type="evidence" value="ECO:0007669"/>
    <property type="project" value="UniProtKB-SubCell"/>
</dbReference>
<dbReference type="SUPFAM" id="SSF52402">
    <property type="entry name" value="Adenine nucleotide alpha hydrolases-like"/>
    <property type="match status" value="1"/>
</dbReference>
<evidence type="ECO:0000256" key="4">
    <source>
        <dbReference type="ARBA" id="ARBA00022741"/>
    </source>
</evidence>
<proteinExistence type="inferred from homology"/>